<proteinExistence type="predicted"/>
<dbReference type="GO" id="GO:0008010">
    <property type="term" value="F:structural constituent of chitin-based larval cuticle"/>
    <property type="evidence" value="ECO:0007669"/>
    <property type="project" value="TreeGrafter"/>
</dbReference>
<gene>
    <name evidence="5" type="ORF">RI129_000505</name>
</gene>
<protein>
    <submittedName>
        <fullName evidence="5">Uncharacterized protein</fullName>
    </submittedName>
</protein>
<dbReference type="PRINTS" id="PR00947">
    <property type="entry name" value="CUTICLE"/>
</dbReference>
<dbReference type="AlphaFoldDB" id="A0AAN7ZVZ8"/>
<dbReference type="Proteomes" id="UP001329430">
    <property type="component" value="Chromosome 1"/>
</dbReference>
<dbReference type="PROSITE" id="PS51155">
    <property type="entry name" value="CHIT_BIND_RR_2"/>
    <property type="match status" value="1"/>
</dbReference>
<dbReference type="PANTHER" id="PTHR10380">
    <property type="entry name" value="CUTICLE PROTEIN"/>
    <property type="match status" value="1"/>
</dbReference>
<feature type="signal peptide" evidence="4">
    <location>
        <begin position="1"/>
        <end position="15"/>
    </location>
</feature>
<dbReference type="InterPro" id="IPR031311">
    <property type="entry name" value="CHIT_BIND_RR_consensus"/>
</dbReference>
<keyword evidence="1 2" id="KW-0193">Cuticle</keyword>
<dbReference type="InterPro" id="IPR050468">
    <property type="entry name" value="Cuticle_Struct_Prot"/>
</dbReference>
<dbReference type="EMBL" id="JAVRBK010000001">
    <property type="protein sequence ID" value="KAK5649476.1"/>
    <property type="molecule type" value="Genomic_DNA"/>
</dbReference>
<evidence type="ECO:0000256" key="1">
    <source>
        <dbReference type="ARBA" id="ARBA00022460"/>
    </source>
</evidence>
<dbReference type="GO" id="GO:0062129">
    <property type="term" value="C:chitin-based extracellular matrix"/>
    <property type="evidence" value="ECO:0007669"/>
    <property type="project" value="TreeGrafter"/>
</dbReference>
<sequence>MRVLLLSYFIAVVTAARLENTYLPPGSAGSAGGHESFLAAPFRQSNNPSHASFNFGSSSNAFKHSPTIVLPHLNKLVETVYQEKFNPSRPNFNIIRFENINDGFGSYSYGYDTENHINAYETGQLKNIGTENEGNSVHGAYSYKGNDGADYTIEYTADENGFQAKGAHLPVAPPIPEAILKSLELNAAAASDNDDGQYRESADQKQYLPPQKPSFERYTGYRY</sequence>
<evidence type="ECO:0000313" key="6">
    <source>
        <dbReference type="Proteomes" id="UP001329430"/>
    </source>
</evidence>
<evidence type="ECO:0000256" key="3">
    <source>
        <dbReference type="SAM" id="MobiDB-lite"/>
    </source>
</evidence>
<keyword evidence="4" id="KW-0732">Signal</keyword>
<keyword evidence="6" id="KW-1185">Reference proteome</keyword>
<accession>A0AAN7ZVZ8</accession>
<dbReference type="PANTHER" id="PTHR10380:SF173">
    <property type="entry name" value="CUTICULAR PROTEIN 47EF, ISOFORM C-RELATED"/>
    <property type="match status" value="1"/>
</dbReference>
<organism evidence="5 6">
    <name type="scientific">Pyrocoelia pectoralis</name>
    <dbReference type="NCBI Taxonomy" id="417401"/>
    <lineage>
        <taxon>Eukaryota</taxon>
        <taxon>Metazoa</taxon>
        <taxon>Ecdysozoa</taxon>
        <taxon>Arthropoda</taxon>
        <taxon>Hexapoda</taxon>
        <taxon>Insecta</taxon>
        <taxon>Pterygota</taxon>
        <taxon>Neoptera</taxon>
        <taxon>Endopterygota</taxon>
        <taxon>Coleoptera</taxon>
        <taxon>Polyphaga</taxon>
        <taxon>Elateriformia</taxon>
        <taxon>Elateroidea</taxon>
        <taxon>Lampyridae</taxon>
        <taxon>Lampyrinae</taxon>
        <taxon>Pyrocoelia</taxon>
    </lineage>
</organism>
<reference evidence="5 6" key="1">
    <citation type="journal article" date="2024" name="Insects">
        <title>An Improved Chromosome-Level Genome Assembly of the Firefly Pyrocoelia pectoralis.</title>
        <authorList>
            <person name="Fu X."/>
            <person name="Meyer-Rochow V.B."/>
            <person name="Ballantyne L."/>
            <person name="Zhu X."/>
        </authorList>
    </citation>
    <scope>NUCLEOTIDE SEQUENCE [LARGE SCALE GENOMIC DNA]</scope>
    <source>
        <strain evidence="5">XCY_ONT2</strain>
    </source>
</reference>
<evidence type="ECO:0000313" key="5">
    <source>
        <dbReference type="EMBL" id="KAK5649476.1"/>
    </source>
</evidence>
<comment type="caution">
    <text evidence="5">The sequence shown here is derived from an EMBL/GenBank/DDBJ whole genome shotgun (WGS) entry which is preliminary data.</text>
</comment>
<feature type="chain" id="PRO_5042995779" evidence="4">
    <location>
        <begin position="16"/>
        <end position="223"/>
    </location>
</feature>
<feature type="region of interest" description="Disordered" evidence="3">
    <location>
        <begin position="191"/>
        <end position="223"/>
    </location>
</feature>
<evidence type="ECO:0000256" key="4">
    <source>
        <dbReference type="SAM" id="SignalP"/>
    </source>
</evidence>
<dbReference type="Pfam" id="PF00379">
    <property type="entry name" value="Chitin_bind_4"/>
    <property type="match status" value="1"/>
</dbReference>
<dbReference type="PROSITE" id="PS00233">
    <property type="entry name" value="CHIT_BIND_RR_1"/>
    <property type="match status" value="1"/>
</dbReference>
<name>A0AAN7ZVZ8_9COLE</name>
<evidence type="ECO:0000256" key="2">
    <source>
        <dbReference type="PROSITE-ProRule" id="PRU00497"/>
    </source>
</evidence>
<dbReference type="InterPro" id="IPR000618">
    <property type="entry name" value="Insect_cuticle"/>
</dbReference>